<proteinExistence type="predicted"/>
<accession>Q0DF31</accession>
<reference evidence="2 3" key="1">
    <citation type="journal article" date="2005" name="Nature">
        <title>The map-based sequence of the rice genome.</title>
        <authorList>
            <consortium name="International rice genome sequencing project (IRGSP)"/>
            <person name="Matsumoto T."/>
            <person name="Wu J."/>
            <person name="Kanamori H."/>
            <person name="Katayose Y."/>
            <person name="Fujisawa M."/>
            <person name="Namiki N."/>
            <person name="Mizuno H."/>
            <person name="Yamamoto K."/>
            <person name="Antonio B.A."/>
            <person name="Baba T."/>
            <person name="Sakata K."/>
            <person name="Nagamura Y."/>
            <person name="Aoki H."/>
            <person name="Arikawa K."/>
            <person name="Arita K."/>
            <person name="Bito T."/>
            <person name="Chiden Y."/>
            <person name="Fujitsuka N."/>
            <person name="Fukunaka R."/>
            <person name="Hamada M."/>
            <person name="Harada C."/>
            <person name="Hayashi A."/>
            <person name="Hijishita S."/>
            <person name="Honda M."/>
            <person name="Hosokawa S."/>
            <person name="Ichikawa Y."/>
            <person name="Idonuma A."/>
            <person name="Iijima M."/>
            <person name="Ikeda M."/>
            <person name="Ikeno M."/>
            <person name="Ito K."/>
            <person name="Ito S."/>
            <person name="Ito T."/>
            <person name="Ito Y."/>
            <person name="Ito Y."/>
            <person name="Iwabuchi A."/>
            <person name="Kamiya K."/>
            <person name="Karasawa W."/>
            <person name="Kurita K."/>
            <person name="Katagiri S."/>
            <person name="Kikuta A."/>
            <person name="Kobayashi H."/>
            <person name="Kobayashi N."/>
            <person name="Machita K."/>
            <person name="Maehara T."/>
            <person name="Masukawa M."/>
            <person name="Mizubayashi T."/>
            <person name="Mukai Y."/>
            <person name="Nagasaki H."/>
            <person name="Nagata Y."/>
            <person name="Naito S."/>
            <person name="Nakashima M."/>
            <person name="Nakama Y."/>
            <person name="Nakamichi Y."/>
            <person name="Nakamura M."/>
            <person name="Meguro A."/>
            <person name="Negishi M."/>
            <person name="Ohta I."/>
            <person name="Ohta T."/>
            <person name="Okamoto M."/>
            <person name="Ono N."/>
            <person name="Saji S."/>
            <person name="Sakaguchi M."/>
            <person name="Sakai K."/>
            <person name="Shibata M."/>
            <person name="Shimokawa T."/>
            <person name="Song J."/>
            <person name="Takazaki Y."/>
            <person name="Terasawa K."/>
            <person name="Tsugane M."/>
            <person name="Tsuji K."/>
            <person name="Ueda S."/>
            <person name="Waki K."/>
            <person name="Yamagata H."/>
            <person name="Yamamoto M."/>
            <person name="Yamamoto S."/>
            <person name="Yamane H."/>
            <person name="Yoshiki S."/>
            <person name="Yoshihara R."/>
            <person name="Yukawa K."/>
            <person name="Zhong H."/>
            <person name="Yano M."/>
            <person name="Yuan Q."/>
            <person name="Ouyang S."/>
            <person name="Liu J."/>
            <person name="Jones K.M."/>
            <person name="Gansberger K."/>
            <person name="Moffat K."/>
            <person name="Hill J."/>
            <person name="Bera J."/>
            <person name="Fadrosh D."/>
            <person name="Jin S."/>
            <person name="Johri S."/>
            <person name="Kim M."/>
            <person name="Overton L."/>
            <person name="Reardon M."/>
            <person name="Tsitrin T."/>
            <person name="Vuong H."/>
            <person name="Weaver B."/>
            <person name="Ciecko A."/>
            <person name="Tallon L."/>
            <person name="Jackson J."/>
            <person name="Pai G."/>
            <person name="Aken S.V."/>
            <person name="Utterback T."/>
            <person name="Reidmuller S."/>
            <person name="Feldblyum T."/>
            <person name="Hsiao J."/>
            <person name="Zismann V."/>
            <person name="Iobst S."/>
            <person name="de Vazeille A.R."/>
            <person name="Buell C.R."/>
            <person name="Ying K."/>
            <person name="Li Y."/>
            <person name="Lu T."/>
            <person name="Huang Y."/>
            <person name="Zhao Q."/>
            <person name="Feng Q."/>
            <person name="Zhang L."/>
            <person name="Zhu J."/>
            <person name="Weng Q."/>
            <person name="Mu J."/>
            <person name="Lu Y."/>
            <person name="Fan D."/>
            <person name="Liu Y."/>
            <person name="Guan J."/>
            <person name="Zhang Y."/>
            <person name="Yu S."/>
            <person name="Liu X."/>
            <person name="Zhang Y."/>
            <person name="Hong G."/>
            <person name="Han B."/>
            <person name="Choisne N."/>
            <person name="Demange N."/>
            <person name="Orjeda G."/>
            <person name="Samain S."/>
            <person name="Cattolico L."/>
            <person name="Pelletier E."/>
            <person name="Couloux A."/>
            <person name="Segurens B."/>
            <person name="Wincker P."/>
            <person name="D'Hont A."/>
            <person name="Scarpelli C."/>
            <person name="Weissenbach J."/>
            <person name="Salanoubat M."/>
            <person name="Quetier F."/>
            <person name="Yu Y."/>
            <person name="Kim H.R."/>
            <person name="Rambo T."/>
            <person name="Currie J."/>
            <person name="Collura K."/>
            <person name="Luo M."/>
            <person name="Yang T."/>
            <person name="Ammiraju J.S.S."/>
            <person name="Engler F."/>
            <person name="Soderlund C."/>
            <person name="Wing R.A."/>
            <person name="Palmer L.E."/>
            <person name="de la Bastide M."/>
            <person name="Spiegel L."/>
            <person name="Nascimento L."/>
            <person name="Zutavern T."/>
            <person name="O'Shaughnessy A."/>
            <person name="Dike S."/>
            <person name="Dedhia N."/>
            <person name="Preston R."/>
            <person name="Balija V."/>
            <person name="McCombie W.R."/>
            <person name="Chow T."/>
            <person name="Chen H."/>
            <person name="Chung M."/>
            <person name="Chen C."/>
            <person name="Shaw J."/>
            <person name="Wu H."/>
            <person name="Hsiao K."/>
            <person name="Chao Y."/>
            <person name="Chu M."/>
            <person name="Cheng C."/>
            <person name="Hour A."/>
            <person name="Lee P."/>
            <person name="Lin S."/>
            <person name="Lin Y."/>
            <person name="Liou J."/>
            <person name="Liu S."/>
            <person name="Hsing Y."/>
            <person name="Raghuvanshi S."/>
            <person name="Mohanty A."/>
            <person name="Bharti A.K."/>
            <person name="Gaur A."/>
            <person name="Gupta V."/>
            <person name="Kumar D."/>
            <person name="Ravi V."/>
            <person name="Vij S."/>
            <person name="Kapur A."/>
            <person name="Khurana P."/>
            <person name="Khurana P."/>
            <person name="Khurana J.P."/>
            <person name="Tyagi A.K."/>
            <person name="Gaikwad K."/>
            <person name="Singh A."/>
            <person name="Dalal V."/>
            <person name="Srivastava S."/>
            <person name="Dixit A."/>
            <person name="Pal A.K."/>
            <person name="Ghazi I.A."/>
            <person name="Yadav M."/>
            <person name="Pandit A."/>
            <person name="Bhargava A."/>
            <person name="Sureshbabu K."/>
            <person name="Batra K."/>
            <person name="Sharma T.R."/>
            <person name="Mohapatra T."/>
            <person name="Singh N.K."/>
            <person name="Messing J."/>
            <person name="Nelson A.B."/>
            <person name="Fuks G."/>
            <person name="Kavchok S."/>
            <person name="Keizer G."/>
            <person name="Linton E."/>
            <person name="Llaca V."/>
            <person name="Song R."/>
            <person name="Tanyolac B."/>
            <person name="Young S."/>
            <person name="Ho-Il K."/>
            <person name="Hahn J.H."/>
            <person name="Sangsakoo G."/>
            <person name="Vanavichit A."/>
            <person name="de Mattos Luiz.A.T."/>
            <person name="Zimmer P.D."/>
            <person name="Malone G."/>
            <person name="Dellagostin O."/>
            <person name="de Oliveira A.C."/>
            <person name="Bevan M."/>
            <person name="Bancroft I."/>
            <person name="Minx P."/>
            <person name="Cordum H."/>
            <person name="Wilson R."/>
            <person name="Cheng Z."/>
            <person name="Jin W."/>
            <person name="Jiang J."/>
            <person name="Leong S.A."/>
            <person name="Iwama H."/>
            <person name="Gojobori T."/>
            <person name="Itoh T."/>
            <person name="Niimura Y."/>
            <person name="Fujii Y."/>
            <person name="Habara T."/>
            <person name="Sakai H."/>
            <person name="Sato Y."/>
            <person name="Wilson G."/>
            <person name="Kumar K."/>
            <person name="McCouch S."/>
            <person name="Juretic N."/>
            <person name="Hoen D."/>
            <person name="Wright S."/>
            <person name="Bruskiewich R."/>
            <person name="Bureau T."/>
            <person name="Miyao A."/>
            <person name="Hirochika H."/>
            <person name="Nishikawa T."/>
            <person name="Kadowaki K."/>
            <person name="Sugiura M."/>
            <person name="Burr B."/>
            <person name="Sasaki T."/>
        </authorList>
    </citation>
    <scope>NUCLEOTIDE SEQUENCE [LARGE SCALE GENOMIC DNA]</scope>
    <source>
        <strain evidence="3">cv. Nipponbare</strain>
    </source>
</reference>
<sequence>AFGSSGCGGGDRVCGHQRHGGLRRLAEGVGDGCIWLARHHLVERSKTGLAQRSAVDGSGGRLGARGTGSGDGGRLGARGASGGGGRLGAEKHGRRWRRRPRCEEELLVCMEWSSAHEGWPAGGAGAGVLYVGRASMVVEHRCASRGSLC</sequence>
<dbReference type="KEGG" id="dosa:Os06g0118600"/>
<name>Q0DF31_ORYSJ</name>
<feature type="compositionally biased region" description="Gly residues" evidence="1">
    <location>
        <begin position="57"/>
        <end position="87"/>
    </location>
</feature>
<protein>
    <submittedName>
        <fullName evidence="2">Os06g0118600 protein</fullName>
    </submittedName>
</protein>
<evidence type="ECO:0000313" key="2">
    <source>
        <dbReference type="EMBL" id="BAF18542.1"/>
    </source>
</evidence>
<dbReference type="AlphaFoldDB" id="Q0DF31"/>
<evidence type="ECO:0000256" key="1">
    <source>
        <dbReference type="SAM" id="MobiDB-lite"/>
    </source>
</evidence>
<dbReference type="Proteomes" id="UP000000763">
    <property type="component" value="Chromosome 6"/>
</dbReference>
<reference evidence="3" key="2">
    <citation type="journal article" date="2008" name="Nucleic Acids Res.">
        <title>The rice annotation project database (RAP-DB): 2008 update.</title>
        <authorList>
            <consortium name="The rice annotation project (RAP)"/>
        </authorList>
    </citation>
    <scope>GENOME REANNOTATION</scope>
    <source>
        <strain evidence="3">cv. Nipponbare</strain>
    </source>
</reference>
<dbReference type="EMBL" id="AP008212">
    <property type="protein sequence ID" value="BAF18542.1"/>
    <property type="molecule type" value="Genomic_DNA"/>
</dbReference>
<evidence type="ECO:0000313" key="3">
    <source>
        <dbReference type="Proteomes" id="UP000000763"/>
    </source>
</evidence>
<gene>
    <name evidence="2" type="ordered locus">Os06g0118600</name>
</gene>
<feature type="non-terminal residue" evidence="2">
    <location>
        <position position="1"/>
    </location>
</feature>
<feature type="region of interest" description="Disordered" evidence="1">
    <location>
        <begin position="52"/>
        <end position="92"/>
    </location>
</feature>
<organism evidence="2 3">
    <name type="scientific">Oryza sativa subsp. japonica</name>
    <name type="common">Rice</name>
    <dbReference type="NCBI Taxonomy" id="39947"/>
    <lineage>
        <taxon>Eukaryota</taxon>
        <taxon>Viridiplantae</taxon>
        <taxon>Streptophyta</taxon>
        <taxon>Embryophyta</taxon>
        <taxon>Tracheophyta</taxon>
        <taxon>Spermatophyta</taxon>
        <taxon>Magnoliopsida</taxon>
        <taxon>Liliopsida</taxon>
        <taxon>Poales</taxon>
        <taxon>Poaceae</taxon>
        <taxon>BOP clade</taxon>
        <taxon>Oryzoideae</taxon>
        <taxon>Oryzeae</taxon>
        <taxon>Oryzinae</taxon>
        <taxon>Oryza</taxon>
        <taxon>Oryza sativa</taxon>
    </lineage>
</organism>